<keyword evidence="2" id="KW-1185">Reference proteome</keyword>
<proteinExistence type="predicted"/>
<accession>A0ACC1B6B2</accession>
<name>A0ACC1B6B2_9ROSI</name>
<dbReference type="Proteomes" id="UP001164250">
    <property type="component" value="Chromosome 6"/>
</dbReference>
<evidence type="ECO:0000313" key="1">
    <source>
        <dbReference type="EMBL" id="KAJ0094443.1"/>
    </source>
</evidence>
<evidence type="ECO:0000313" key="2">
    <source>
        <dbReference type="Proteomes" id="UP001164250"/>
    </source>
</evidence>
<gene>
    <name evidence="1" type="ORF">Patl1_15340</name>
</gene>
<protein>
    <submittedName>
        <fullName evidence="1">Uncharacterized protein</fullName>
    </submittedName>
</protein>
<organism evidence="1 2">
    <name type="scientific">Pistacia atlantica</name>
    <dbReference type="NCBI Taxonomy" id="434234"/>
    <lineage>
        <taxon>Eukaryota</taxon>
        <taxon>Viridiplantae</taxon>
        <taxon>Streptophyta</taxon>
        <taxon>Embryophyta</taxon>
        <taxon>Tracheophyta</taxon>
        <taxon>Spermatophyta</taxon>
        <taxon>Magnoliopsida</taxon>
        <taxon>eudicotyledons</taxon>
        <taxon>Gunneridae</taxon>
        <taxon>Pentapetalae</taxon>
        <taxon>rosids</taxon>
        <taxon>malvids</taxon>
        <taxon>Sapindales</taxon>
        <taxon>Anacardiaceae</taxon>
        <taxon>Pistacia</taxon>
    </lineage>
</organism>
<sequence>MVVSDRGFELLSTTLMLCFLVSDVVSSLGPGKFASFFKFKFMKVEFAFRLESFNYNFRSHNQGSSLKPHVTGNLLHDWYWINNILHGVWNTAESSVLWALISSIAEIDNLAFA</sequence>
<reference evidence="2" key="1">
    <citation type="journal article" date="2023" name="G3 (Bethesda)">
        <title>Genome assembly and association tests identify interacting loci associated with vigor, precocity, and sex in interspecific pistachio rootstocks.</title>
        <authorList>
            <person name="Palmer W."/>
            <person name="Jacygrad E."/>
            <person name="Sagayaradj S."/>
            <person name="Cavanaugh K."/>
            <person name="Han R."/>
            <person name="Bertier L."/>
            <person name="Beede B."/>
            <person name="Kafkas S."/>
            <person name="Golino D."/>
            <person name="Preece J."/>
            <person name="Michelmore R."/>
        </authorList>
    </citation>
    <scope>NUCLEOTIDE SEQUENCE [LARGE SCALE GENOMIC DNA]</scope>
</reference>
<comment type="caution">
    <text evidence="1">The sequence shown here is derived from an EMBL/GenBank/DDBJ whole genome shotgun (WGS) entry which is preliminary data.</text>
</comment>
<dbReference type="EMBL" id="CM047902">
    <property type="protein sequence ID" value="KAJ0094443.1"/>
    <property type="molecule type" value="Genomic_DNA"/>
</dbReference>